<protein>
    <submittedName>
        <fullName evidence="2">Uncharacterized protein</fullName>
    </submittedName>
</protein>
<feature type="signal peptide" evidence="1">
    <location>
        <begin position="1"/>
        <end position="30"/>
    </location>
</feature>
<comment type="caution">
    <text evidence="2">The sequence shown here is derived from an EMBL/GenBank/DDBJ whole genome shotgun (WGS) entry which is preliminary data.</text>
</comment>
<dbReference type="RefSeq" id="WP_184831623.1">
    <property type="nucleotide sequence ID" value="NZ_JACHMN010000001.1"/>
</dbReference>
<evidence type="ECO:0000256" key="1">
    <source>
        <dbReference type="SAM" id="SignalP"/>
    </source>
</evidence>
<gene>
    <name evidence="2" type="ORF">F4553_000566</name>
</gene>
<keyword evidence="1" id="KW-0732">Signal</keyword>
<keyword evidence="3" id="KW-1185">Reference proteome</keyword>
<reference evidence="2 3" key="1">
    <citation type="submission" date="2020-08" db="EMBL/GenBank/DDBJ databases">
        <title>Sequencing the genomes of 1000 actinobacteria strains.</title>
        <authorList>
            <person name="Klenk H.-P."/>
        </authorList>
    </citation>
    <scope>NUCLEOTIDE SEQUENCE [LARGE SCALE GENOMIC DNA]</scope>
    <source>
        <strain evidence="2 3">DSM 45362</strain>
    </source>
</reference>
<dbReference type="Gene3D" id="2.60.120.260">
    <property type="entry name" value="Galactose-binding domain-like"/>
    <property type="match status" value="1"/>
</dbReference>
<sequence length="699" mass="73715">MSSRPLRLAVLAAAAVTALGVLVPAAPALSAPPAPSAPPAACAPTELTHRDSEAAPSCVHPEVTLDRLPAVGEAATVRVRLRTQIAIDRAQLSIRLPGNLRVVSGLAAARTSGLLQVSDQVLALPLAGRTITFVVTAVAAGPAQIEASVTDLDAVTTGRSGNGSALLTIGATAGASRLGIDQDSASVTRSARVDIAPHAVATAVPGQICAVGAFQVTNKAGAWIPARRVPITVQGKQTSSGSTLTFATGLTGATDGTFNLCFASSVTLYSLFVKFTSDSTLWRVTNNAGSTAYTVTSATLSNVASGTDANFGTLAPTSTNMRGWHAFDTLNKLWDLRGSSTNCWTARESSSCSKITIHWQPGSTDGTYYTTGSTRYVALMDADPDSEHLVLHETGHAFQHMLYGFWWPASDCPSPHYLHKKSGNMCAWTEGFANAITGYVMGDGRFYWADGQWMDLMITAWNNPGQAASRTNPEDGEQVEARVAGSLIDLWRQIDGGPSGTFNNMRQYTSSSFREWFTIDRPLTGLNVTATARDLVYTHTIDYRTGTPGTILANGGFESGTANWTITGGVVGNWTTYPAQAGSWYAWMGGNGTTNTDTLSQSITIPSTVTSATLGYYLRIVTAETGSTVYDTVKVQVIDGSTTTTLATWSNVNAGSTYVSRTVSLTAYRGKTVTLKFLSVEDASLKTDFLIDSLAVTTA</sequence>
<evidence type="ECO:0000313" key="2">
    <source>
        <dbReference type="EMBL" id="MBB5867187.1"/>
    </source>
</evidence>
<dbReference type="EMBL" id="JACHMN010000001">
    <property type="protein sequence ID" value="MBB5867187.1"/>
    <property type="molecule type" value="Genomic_DNA"/>
</dbReference>
<name>A0A841BDK7_9ACTN</name>
<accession>A0A841BDK7</accession>
<feature type="chain" id="PRO_5032395053" evidence="1">
    <location>
        <begin position="31"/>
        <end position="699"/>
    </location>
</feature>
<organism evidence="2 3">
    <name type="scientific">Allocatelliglobosispora scoriae</name>
    <dbReference type="NCBI Taxonomy" id="643052"/>
    <lineage>
        <taxon>Bacteria</taxon>
        <taxon>Bacillati</taxon>
        <taxon>Actinomycetota</taxon>
        <taxon>Actinomycetes</taxon>
        <taxon>Micromonosporales</taxon>
        <taxon>Micromonosporaceae</taxon>
        <taxon>Allocatelliglobosispora</taxon>
    </lineage>
</organism>
<evidence type="ECO:0000313" key="3">
    <source>
        <dbReference type="Proteomes" id="UP000587527"/>
    </source>
</evidence>
<proteinExistence type="predicted"/>
<dbReference type="Proteomes" id="UP000587527">
    <property type="component" value="Unassembled WGS sequence"/>
</dbReference>
<dbReference type="AlphaFoldDB" id="A0A841BDK7"/>